<keyword evidence="1" id="KW-0812">Transmembrane</keyword>
<keyword evidence="1" id="KW-0472">Membrane</keyword>
<organism evidence="3 4">
    <name type="scientific">Desulfoluna butyratoxydans</name>
    <dbReference type="NCBI Taxonomy" id="231438"/>
    <lineage>
        <taxon>Bacteria</taxon>
        <taxon>Pseudomonadati</taxon>
        <taxon>Thermodesulfobacteriota</taxon>
        <taxon>Desulfobacteria</taxon>
        <taxon>Desulfobacterales</taxon>
        <taxon>Desulfolunaceae</taxon>
        <taxon>Desulfoluna</taxon>
    </lineage>
</organism>
<name>A0A4U8YU37_9BACT</name>
<protein>
    <submittedName>
        <fullName evidence="3">von willebrand factor type a</fullName>
    </submittedName>
</protein>
<evidence type="ECO:0000256" key="1">
    <source>
        <dbReference type="SAM" id="Phobius"/>
    </source>
</evidence>
<gene>
    <name evidence="3" type="ORF">MSL71_52000</name>
</gene>
<feature type="transmembrane region" description="Helical" evidence="1">
    <location>
        <begin position="12"/>
        <end position="30"/>
    </location>
</feature>
<evidence type="ECO:0000313" key="3">
    <source>
        <dbReference type="EMBL" id="VFQ47500.1"/>
    </source>
</evidence>
<dbReference type="SUPFAM" id="SSF53300">
    <property type="entry name" value="vWA-like"/>
    <property type="match status" value="1"/>
</dbReference>
<dbReference type="PANTHER" id="PTHR22550:SF14">
    <property type="entry name" value="VWFA DOMAIN-CONTAINING PROTEIN"/>
    <property type="match status" value="1"/>
</dbReference>
<reference evidence="3 4" key="1">
    <citation type="submission" date="2019-03" db="EMBL/GenBank/DDBJ databases">
        <authorList>
            <person name="Nijsse B."/>
        </authorList>
    </citation>
    <scope>NUCLEOTIDE SEQUENCE [LARGE SCALE GENOMIC DNA]</scope>
    <source>
        <strain evidence="3">Desulfoluna butyratoxydans MSL71</strain>
    </source>
</reference>
<evidence type="ECO:0000259" key="2">
    <source>
        <dbReference type="Pfam" id="PF13519"/>
    </source>
</evidence>
<dbReference type="PANTHER" id="PTHR22550">
    <property type="entry name" value="SPORE GERMINATION PROTEIN"/>
    <property type="match status" value="1"/>
</dbReference>
<dbReference type="EMBL" id="CAADHO010000019">
    <property type="protein sequence ID" value="VFQ47500.1"/>
    <property type="molecule type" value="Genomic_DNA"/>
</dbReference>
<keyword evidence="4" id="KW-1185">Reference proteome</keyword>
<dbReference type="Pfam" id="PF13519">
    <property type="entry name" value="VWA_2"/>
    <property type="match status" value="1"/>
</dbReference>
<dbReference type="RefSeq" id="WP_180147421.1">
    <property type="nucleotide sequence ID" value="NZ_CAADHO010000019.1"/>
</dbReference>
<proteinExistence type="predicted"/>
<feature type="domain" description="VWFA" evidence="2">
    <location>
        <begin position="97"/>
        <end position="203"/>
    </location>
</feature>
<sequence>MTQIIHNLHFLRPLWLLALVPALCLAILILRRHHGKTPYEGVIAPHLLAHLLTGQDKANRLRPAGLLILFWCLAVTALAGPSWKKAPSPFTEDTSALVIAVKVTPSMTAEDIRPSRLTRASHKVRDLLALRPGARTALVAYAGSAHLVMPLTRDATIITTFAGELSPEIMPEEGDQAAAALALAAEQLEKNNQPGSILLMADSVDPGQLKALEAHAAEHRFPVHILAVAADKGVPVPPDSPPAPPLDAKRMKQAADAVDASLTIISPDDRDIKALNRRIESTPVDAGPPEEGEHWQDSGYALVPLLTLLSLMWFRPGWRVRWR</sequence>
<dbReference type="InterPro" id="IPR036465">
    <property type="entry name" value="vWFA_dom_sf"/>
</dbReference>
<dbReference type="InterPro" id="IPR002035">
    <property type="entry name" value="VWF_A"/>
</dbReference>
<dbReference type="Proteomes" id="UP000507962">
    <property type="component" value="Unassembled WGS sequence"/>
</dbReference>
<dbReference type="Gene3D" id="3.40.50.410">
    <property type="entry name" value="von Willebrand factor, type A domain"/>
    <property type="match status" value="1"/>
</dbReference>
<dbReference type="AlphaFoldDB" id="A0A4U8YU37"/>
<dbReference type="InterPro" id="IPR050768">
    <property type="entry name" value="UPF0353/GerABKA_families"/>
</dbReference>
<evidence type="ECO:0000313" key="4">
    <source>
        <dbReference type="Proteomes" id="UP000507962"/>
    </source>
</evidence>
<keyword evidence="1" id="KW-1133">Transmembrane helix</keyword>
<accession>A0A4U8YU37</accession>
<feature type="transmembrane region" description="Helical" evidence="1">
    <location>
        <begin position="64"/>
        <end position="83"/>
    </location>
</feature>